<evidence type="ECO:0000256" key="1">
    <source>
        <dbReference type="SAM" id="MobiDB-lite"/>
    </source>
</evidence>
<reference evidence="4" key="3">
    <citation type="submission" date="2025-04" db="UniProtKB">
        <authorList>
            <consortium name="RefSeq"/>
        </authorList>
    </citation>
    <scope>IDENTIFICATION</scope>
    <source>
        <strain evidence="4">CBS 304.34</strain>
    </source>
</reference>
<dbReference type="Proteomes" id="UP000504636">
    <property type="component" value="Unplaced"/>
</dbReference>
<dbReference type="GeneID" id="54463297"/>
<reference evidence="2 4" key="1">
    <citation type="journal article" date="2020" name="Stud. Mycol.">
        <title>101 Dothideomycetes genomes: a test case for predicting lifestyles and emergence of pathogens.</title>
        <authorList>
            <person name="Haridas S."/>
            <person name="Albert R."/>
            <person name="Binder M."/>
            <person name="Bloem J."/>
            <person name="Labutti K."/>
            <person name="Salamov A."/>
            <person name="Andreopoulos B."/>
            <person name="Baker S."/>
            <person name="Barry K."/>
            <person name="Bills G."/>
            <person name="Bluhm B."/>
            <person name="Cannon C."/>
            <person name="Castanera R."/>
            <person name="Culley D."/>
            <person name="Daum C."/>
            <person name="Ezra D."/>
            <person name="Gonzalez J."/>
            <person name="Henrissat B."/>
            <person name="Kuo A."/>
            <person name="Liang C."/>
            <person name="Lipzen A."/>
            <person name="Lutzoni F."/>
            <person name="Magnuson J."/>
            <person name="Mondo S."/>
            <person name="Nolan M."/>
            <person name="Ohm R."/>
            <person name="Pangilinan J."/>
            <person name="Park H.-J."/>
            <person name="Ramirez L."/>
            <person name="Alfaro M."/>
            <person name="Sun H."/>
            <person name="Tritt A."/>
            <person name="Yoshinaga Y."/>
            <person name="Zwiers L.-H."/>
            <person name="Turgeon B."/>
            <person name="Goodwin S."/>
            <person name="Spatafora J."/>
            <person name="Crous P."/>
            <person name="Grigoriev I."/>
        </authorList>
    </citation>
    <scope>NUCLEOTIDE SEQUENCE</scope>
    <source>
        <strain evidence="2 4">CBS 304.34</strain>
    </source>
</reference>
<proteinExistence type="predicted"/>
<reference evidence="4" key="2">
    <citation type="submission" date="2020-04" db="EMBL/GenBank/DDBJ databases">
        <authorList>
            <consortium name="NCBI Genome Project"/>
        </authorList>
    </citation>
    <scope>NUCLEOTIDE SEQUENCE</scope>
    <source>
        <strain evidence="4">CBS 304.34</strain>
    </source>
</reference>
<dbReference type="EMBL" id="MU003714">
    <property type="protein sequence ID" value="KAF2804212.1"/>
    <property type="molecule type" value="Genomic_DNA"/>
</dbReference>
<keyword evidence="3" id="KW-1185">Reference proteome</keyword>
<evidence type="ECO:0000313" key="3">
    <source>
        <dbReference type="Proteomes" id="UP000504636"/>
    </source>
</evidence>
<evidence type="ECO:0000313" key="2">
    <source>
        <dbReference type="EMBL" id="KAF2804212.1"/>
    </source>
</evidence>
<feature type="region of interest" description="Disordered" evidence="1">
    <location>
        <begin position="41"/>
        <end position="70"/>
    </location>
</feature>
<protein>
    <submittedName>
        <fullName evidence="2 4">Uncharacterized protein</fullName>
    </submittedName>
</protein>
<evidence type="ECO:0000313" key="4">
    <source>
        <dbReference type="RefSeq" id="XP_033571176.1"/>
    </source>
</evidence>
<dbReference type="RefSeq" id="XP_033571176.1">
    <property type="nucleotide sequence ID" value="XM_033722404.1"/>
</dbReference>
<dbReference type="AlphaFoldDB" id="A0A6A6Y5Z7"/>
<gene>
    <name evidence="2 4" type="ORF">BDZ99DRAFT_481378</name>
</gene>
<organism evidence="2">
    <name type="scientific">Mytilinidion resinicola</name>
    <dbReference type="NCBI Taxonomy" id="574789"/>
    <lineage>
        <taxon>Eukaryota</taxon>
        <taxon>Fungi</taxon>
        <taxon>Dikarya</taxon>
        <taxon>Ascomycota</taxon>
        <taxon>Pezizomycotina</taxon>
        <taxon>Dothideomycetes</taxon>
        <taxon>Pleosporomycetidae</taxon>
        <taxon>Mytilinidiales</taxon>
        <taxon>Mytilinidiaceae</taxon>
        <taxon>Mytilinidion</taxon>
    </lineage>
</organism>
<name>A0A6A6Y5Z7_9PEZI</name>
<accession>A0A6A6Y5Z7</accession>
<sequence>MPHSPHCPLVVPLAIHYGAREVLEDLRMMLVADFVVPPSFSLSSSRDGPGHSAADDHTQKGSKRNRREIDVLTSPSQLATTVEAMEAKTPHRMHVTSASRAVGLSQHDHCRTLVEALSRRHKPLSAGYKGQDSSCYLRAAVAVGSQILGRSPRESPIMEIEADGCVTVGELARRTISRKALHREA</sequence>